<dbReference type="GO" id="GO:0016746">
    <property type="term" value="F:acyltransferase activity"/>
    <property type="evidence" value="ECO:0007669"/>
    <property type="project" value="UniProtKB-KW"/>
</dbReference>
<dbReference type="PIRSF" id="PIRSF037208">
    <property type="entry name" value="ATE_pro_prd"/>
    <property type="match status" value="1"/>
</dbReference>
<evidence type="ECO:0000256" key="5">
    <source>
        <dbReference type="SAM" id="MobiDB-lite"/>
    </source>
</evidence>
<evidence type="ECO:0000313" key="8">
    <source>
        <dbReference type="EMBL" id="MFK4440818.1"/>
    </source>
</evidence>
<evidence type="ECO:0000256" key="2">
    <source>
        <dbReference type="ARBA" id="ARBA00022679"/>
    </source>
</evidence>
<name>A0ABW8MAZ6_9BURK</name>
<evidence type="ECO:0000256" key="3">
    <source>
        <dbReference type="ARBA" id="ARBA00023315"/>
    </source>
</evidence>
<gene>
    <name evidence="4" type="primary">bpt</name>
    <name evidence="8" type="ORF">ABH943_000824</name>
</gene>
<dbReference type="Proteomes" id="UP001620514">
    <property type="component" value="Unassembled WGS sequence"/>
</dbReference>
<keyword evidence="2 4" id="KW-0808">Transferase</keyword>
<evidence type="ECO:0000259" key="6">
    <source>
        <dbReference type="Pfam" id="PF04376"/>
    </source>
</evidence>
<dbReference type="RefSeq" id="WP_404604499.1">
    <property type="nucleotide sequence ID" value="NZ_JBIYDN010000002.1"/>
</dbReference>
<protein>
    <recommendedName>
        <fullName evidence="4">Aspartate/glutamate leucyltransferase</fullName>
        <ecNumber evidence="4">2.3.2.29</ecNumber>
    </recommendedName>
</protein>
<evidence type="ECO:0000259" key="7">
    <source>
        <dbReference type="Pfam" id="PF04377"/>
    </source>
</evidence>
<keyword evidence="1 4" id="KW-0963">Cytoplasm</keyword>
<reference evidence="8 9" key="2">
    <citation type="submission" date="2024-11" db="EMBL/GenBank/DDBJ databases">
        <title>Using genomics to understand microbial adaptation to soil warming.</title>
        <authorList>
            <person name="Deangelis K.M. PhD."/>
        </authorList>
    </citation>
    <scope>NUCLEOTIDE SEQUENCE [LARGE SCALE GENOMIC DNA]</scope>
    <source>
        <strain evidence="8 9">GAS97</strain>
    </source>
</reference>
<comment type="function">
    <text evidence="4">Functions in the N-end rule pathway of protein degradation where it conjugates Leu from its aminoacyl-tRNA to the N-termini of proteins containing an N-terminal aspartate or glutamate.</text>
</comment>
<accession>A0ABW8MAZ6</accession>
<dbReference type="InterPro" id="IPR007472">
    <property type="entry name" value="N-end_Aminoacyl_Trfase_C"/>
</dbReference>
<comment type="caution">
    <text evidence="8">The sequence shown here is derived from an EMBL/GenBank/DDBJ whole genome shotgun (WGS) entry which is preliminary data.</text>
</comment>
<feature type="region of interest" description="Disordered" evidence="5">
    <location>
        <begin position="272"/>
        <end position="293"/>
    </location>
</feature>
<evidence type="ECO:0000256" key="1">
    <source>
        <dbReference type="ARBA" id="ARBA00022490"/>
    </source>
</evidence>
<evidence type="ECO:0000313" key="9">
    <source>
        <dbReference type="Proteomes" id="UP001620514"/>
    </source>
</evidence>
<dbReference type="PANTHER" id="PTHR21367">
    <property type="entry name" value="ARGININE-TRNA-PROTEIN TRANSFERASE 1"/>
    <property type="match status" value="1"/>
</dbReference>
<dbReference type="InterPro" id="IPR030700">
    <property type="entry name" value="N-end_Aminoacyl_Trfase"/>
</dbReference>
<dbReference type="InterPro" id="IPR007471">
    <property type="entry name" value="N-end_Aminoacyl_Trfase_N"/>
</dbReference>
<dbReference type="PANTHER" id="PTHR21367:SF1">
    <property type="entry name" value="ARGINYL-TRNA--PROTEIN TRANSFERASE 1"/>
    <property type="match status" value="1"/>
</dbReference>
<sequence>MTHPNELPLSPLSALQFYATAPYPCSYLDGRIARSQVATPSHLINSDVYTELVKAGFRRSGVFTYRPYCDGCRACVPVRVPIDRFTPNRTQRRVWKQHGDLIASVAPLHYDEEHYALYMRYQSARHAGGGMDRDSRDQYEQFLLQSRINSRLVEFREPARPIPAGNPVEPGANPAGSLAEDAPAPGTLRMISMIDILGDGLSSVYTFFEPGLPHTSFGTYNILWQIEQARSLDLPHVYLGYWIRESDKMAYKANFRPLEGLIDGRWDLLDPTTMHSAGTPPMPGKMPPDRPRR</sequence>
<comment type="similarity">
    <text evidence="4">Belongs to the R-transferase family. Bpt subfamily.</text>
</comment>
<keyword evidence="3 4" id="KW-0012">Acyltransferase</keyword>
<dbReference type="NCBIfam" id="NF002342">
    <property type="entry name" value="PRK01305.1-3"/>
    <property type="match status" value="1"/>
</dbReference>
<organism evidence="8 9">
    <name type="scientific">Caballeronia udeis</name>
    <dbReference type="NCBI Taxonomy" id="1232866"/>
    <lineage>
        <taxon>Bacteria</taxon>
        <taxon>Pseudomonadati</taxon>
        <taxon>Pseudomonadota</taxon>
        <taxon>Betaproteobacteria</taxon>
        <taxon>Burkholderiales</taxon>
        <taxon>Burkholderiaceae</taxon>
        <taxon>Caballeronia</taxon>
    </lineage>
</organism>
<keyword evidence="9" id="KW-1185">Reference proteome</keyword>
<dbReference type="InterPro" id="IPR017138">
    <property type="entry name" value="Asp_Glu_LeuTrfase"/>
</dbReference>
<dbReference type="EC" id="2.3.2.29" evidence="4"/>
<dbReference type="Pfam" id="PF04377">
    <property type="entry name" value="ATE_C"/>
    <property type="match status" value="1"/>
</dbReference>
<feature type="region of interest" description="Disordered" evidence="5">
    <location>
        <begin position="159"/>
        <end position="179"/>
    </location>
</feature>
<proteinExistence type="inferred from homology"/>
<comment type="catalytic activity">
    <reaction evidence="4">
        <text>N-terminal L-aspartyl-[protein] + L-leucyl-tRNA(Leu) = N-terminal L-leucyl-L-aspartyl-[protein] + tRNA(Leu) + H(+)</text>
        <dbReference type="Rhea" id="RHEA:50420"/>
        <dbReference type="Rhea" id="RHEA-COMP:9613"/>
        <dbReference type="Rhea" id="RHEA-COMP:9622"/>
        <dbReference type="Rhea" id="RHEA-COMP:12669"/>
        <dbReference type="Rhea" id="RHEA-COMP:12674"/>
        <dbReference type="ChEBI" id="CHEBI:15378"/>
        <dbReference type="ChEBI" id="CHEBI:64720"/>
        <dbReference type="ChEBI" id="CHEBI:78442"/>
        <dbReference type="ChEBI" id="CHEBI:78494"/>
        <dbReference type="ChEBI" id="CHEBI:133042"/>
        <dbReference type="EC" id="2.3.2.29"/>
    </reaction>
</comment>
<dbReference type="EMBL" id="JBIYDN010000002">
    <property type="protein sequence ID" value="MFK4440818.1"/>
    <property type="molecule type" value="Genomic_DNA"/>
</dbReference>
<dbReference type="SUPFAM" id="SSF55729">
    <property type="entry name" value="Acyl-CoA N-acyltransferases (Nat)"/>
    <property type="match status" value="1"/>
</dbReference>
<dbReference type="HAMAP" id="MF_00689">
    <property type="entry name" value="Bpt"/>
    <property type="match status" value="1"/>
</dbReference>
<evidence type="ECO:0000256" key="4">
    <source>
        <dbReference type="HAMAP-Rule" id="MF_00689"/>
    </source>
</evidence>
<dbReference type="InterPro" id="IPR016181">
    <property type="entry name" value="Acyl_CoA_acyltransferase"/>
</dbReference>
<feature type="domain" description="N-end aminoacyl transferase N-terminal" evidence="6">
    <location>
        <begin position="23"/>
        <end position="93"/>
    </location>
</feature>
<feature type="domain" description="N-end rule aminoacyl transferase C-terminal" evidence="7">
    <location>
        <begin position="113"/>
        <end position="261"/>
    </location>
</feature>
<comment type="subcellular location">
    <subcellularLocation>
        <location evidence="4">Cytoplasm</location>
    </subcellularLocation>
</comment>
<dbReference type="Pfam" id="PF04376">
    <property type="entry name" value="ATE_N"/>
    <property type="match status" value="1"/>
</dbReference>
<comment type="catalytic activity">
    <reaction evidence="4">
        <text>N-terminal L-glutamyl-[protein] + L-leucyl-tRNA(Leu) = N-terminal L-leucyl-L-glutamyl-[protein] + tRNA(Leu) + H(+)</text>
        <dbReference type="Rhea" id="RHEA:50412"/>
        <dbReference type="Rhea" id="RHEA-COMP:9613"/>
        <dbReference type="Rhea" id="RHEA-COMP:9622"/>
        <dbReference type="Rhea" id="RHEA-COMP:12664"/>
        <dbReference type="Rhea" id="RHEA-COMP:12668"/>
        <dbReference type="ChEBI" id="CHEBI:15378"/>
        <dbReference type="ChEBI" id="CHEBI:64721"/>
        <dbReference type="ChEBI" id="CHEBI:78442"/>
        <dbReference type="ChEBI" id="CHEBI:78494"/>
        <dbReference type="ChEBI" id="CHEBI:133041"/>
        <dbReference type="EC" id="2.3.2.29"/>
    </reaction>
</comment>
<reference evidence="8 9" key="1">
    <citation type="submission" date="2024-10" db="EMBL/GenBank/DDBJ databases">
        <authorList>
            <person name="Deangelis K."/>
            <person name="Huntemann M."/>
            <person name="Clum A."/>
            <person name="Wang J."/>
            <person name="Palaniappan K."/>
            <person name="Ritter S."/>
            <person name="Chen I.-M."/>
            <person name="Stamatis D."/>
            <person name="Reddy T."/>
            <person name="O'Malley R."/>
            <person name="Daum C."/>
            <person name="Ng V."/>
            <person name="Ivanova N."/>
            <person name="Kyrpides N."/>
            <person name="Woyke T."/>
        </authorList>
    </citation>
    <scope>NUCLEOTIDE SEQUENCE [LARGE SCALE GENOMIC DNA]</scope>
    <source>
        <strain evidence="8 9">GAS97</strain>
    </source>
</reference>
<dbReference type="NCBIfam" id="NF002341">
    <property type="entry name" value="PRK01305.1-1"/>
    <property type="match status" value="1"/>
</dbReference>